<dbReference type="OrthoDB" id="4225815at2759"/>
<sequence length="124" mass="12332">MFSKLSTIILLAAASTALAKALEHRQTTSNTSCSSGSVSCCNSVAQPNSTNYAGIVQALSAVGFLKGFAIPIQGNAVPIGLQCNPISGAGAGSGSVCQSQAVCCDHTDNSGSIGVNCVPITINL</sequence>
<dbReference type="GO" id="GO:0009277">
    <property type="term" value="C:fungal-type cell wall"/>
    <property type="evidence" value="ECO:0007669"/>
    <property type="project" value="InterPro"/>
</dbReference>
<protein>
    <recommendedName>
        <fullName evidence="6">Hydrophobin</fullName>
    </recommendedName>
</protein>
<proteinExistence type="inferred from homology"/>
<feature type="signal peptide" evidence="6">
    <location>
        <begin position="1"/>
        <end position="21"/>
    </location>
</feature>
<keyword evidence="6" id="KW-0732">Signal</keyword>
<organism evidence="7 8">
    <name type="scientific">Pterulicium gracile</name>
    <dbReference type="NCBI Taxonomy" id="1884261"/>
    <lineage>
        <taxon>Eukaryota</taxon>
        <taxon>Fungi</taxon>
        <taxon>Dikarya</taxon>
        <taxon>Basidiomycota</taxon>
        <taxon>Agaricomycotina</taxon>
        <taxon>Agaricomycetes</taxon>
        <taxon>Agaricomycetidae</taxon>
        <taxon>Agaricales</taxon>
        <taxon>Pleurotineae</taxon>
        <taxon>Pterulaceae</taxon>
        <taxon>Pterulicium</taxon>
    </lineage>
</organism>
<reference evidence="7 8" key="1">
    <citation type="journal article" date="2019" name="Nat. Ecol. Evol.">
        <title>Megaphylogeny resolves global patterns of mushroom evolution.</title>
        <authorList>
            <person name="Varga T."/>
            <person name="Krizsan K."/>
            <person name="Foldi C."/>
            <person name="Dima B."/>
            <person name="Sanchez-Garcia M."/>
            <person name="Sanchez-Ramirez S."/>
            <person name="Szollosi G.J."/>
            <person name="Szarkandi J.G."/>
            <person name="Papp V."/>
            <person name="Albert L."/>
            <person name="Andreopoulos W."/>
            <person name="Angelini C."/>
            <person name="Antonin V."/>
            <person name="Barry K.W."/>
            <person name="Bougher N.L."/>
            <person name="Buchanan P."/>
            <person name="Buyck B."/>
            <person name="Bense V."/>
            <person name="Catcheside P."/>
            <person name="Chovatia M."/>
            <person name="Cooper J."/>
            <person name="Damon W."/>
            <person name="Desjardin D."/>
            <person name="Finy P."/>
            <person name="Geml J."/>
            <person name="Haridas S."/>
            <person name="Hughes K."/>
            <person name="Justo A."/>
            <person name="Karasinski D."/>
            <person name="Kautmanova I."/>
            <person name="Kiss B."/>
            <person name="Kocsube S."/>
            <person name="Kotiranta H."/>
            <person name="LaButti K.M."/>
            <person name="Lechner B.E."/>
            <person name="Liimatainen K."/>
            <person name="Lipzen A."/>
            <person name="Lukacs Z."/>
            <person name="Mihaltcheva S."/>
            <person name="Morgado L.N."/>
            <person name="Niskanen T."/>
            <person name="Noordeloos M.E."/>
            <person name="Ohm R.A."/>
            <person name="Ortiz-Santana B."/>
            <person name="Ovrebo C."/>
            <person name="Racz N."/>
            <person name="Riley R."/>
            <person name="Savchenko A."/>
            <person name="Shiryaev A."/>
            <person name="Soop K."/>
            <person name="Spirin V."/>
            <person name="Szebenyi C."/>
            <person name="Tomsovsky M."/>
            <person name="Tulloss R.E."/>
            <person name="Uehling J."/>
            <person name="Grigoriev I.V."/>
            <person name="Vagvolgyi C."/>
            <person name="Papp T."/>
            <person name="Martin F.M."/>
            <person name="Miettinen O."/>
            <person name="Hibbett D.S."/>
            <person name="Nagy L.G."/>
        </authorList>
    </citation>
    <scope>NUCLEOTIDE SEQUENCE [LARGE SCALE GENOMIC DNA]</scope>
    <source>
        <strain evidence="7 8">CBS 309.79</strain>
    </source>
</reference>
<evidence type="ECO:0000256" key="3">
    <source>
        <dbReference type="ARBA" id="ARBA00022512"/>
    </source>
</evidence>
<feature type="chain" id="PRO_5022994801" description="Hydrophobin" evidence="6">
    <location>
        <begin position="22"/>
        <end position="124"/>
    </location>
</feature>
<evidence type="ECO:0000256" key="6">
    <source>
        <dbReference type="RuleBase" id="RU365009"/>
    </source>
</evidence>
<evidence type="ECO:0000256" key="5">
    <source>
        <dbReference type="ARBA" id="ARBA00023157"/>
    </source>
</evidence>
<dbReference type="EMBL" id="ML178834">
    <property type="protein sequence ID" value="TFK99325.1"/>
    <property type="molecule type" value="Genomic_DNA"/>
</dbReference>
<evidence type="ECO:0000256" key="1">
    <source>
        <dbReference type="ARBA" id="ARBA00004191"/>
    </source>
</evidence>
<comment type="subcellular location">
    <subcellularLocation>
        <location evidence="1 6">Secreted</location>
        <location evidence="1 6">Cell wall</location>
    </subcellularLocation>
</comment>
<comment type="similarity">
    <text evidence="2 6">Belongs to the fungal hydrophobin family.</text>
</comment>
<evidence type="ECO:0000313" key="7">
    <source>
        <dbReference type="EMBL" id="TFK99325.1"/>
    </source>
</evidence>
<dbReference type="CDD" id="cd23507">
    <property type="entry name" value="hydrophobin_I"/>
    <property type="match status" value="1"/>
</dbReference>
<dbReference type="SMART" id="SM00075">
    <property type="entry name" value="HYDRO"/>
    <property type="match status" value="1"/>
</dbReference>
<keyword evidence="3 6" id="KW-0134">Cell wall</keyword>
<dbReference type="InterPro" id="IPR001338">
    <property type="entry name" value="Class_I_Hydrophobin"/>
</dbReference>
<evidence type="ECO:0000256" key="2">
    <source>
        <dbReference type="ARBA" id="ARBA00010446"/>
    </source>
</evidence>
<name>A0A5C3QB74_9AGAR</name>
<accession>A0A5C3QB74</accession>
<keyword evidence="4 6" id="KW-0964">Secreted</keyword>
<dbReference type="Pfam" id="PF01185">
    <property type="entry name" value="Hydrophobin"/>
    <property type="match status" value="1"/>
</dbReference>
<keyword evidence="8" id="KW-1185">Reference proteome</keyword>
<keyword evidence="5 6" id="KW-1015">Disulfide bond</keyword>
<evidence type="ECO:0000313" key="8">
    <source>
        <dbReference type="Proteomes" id="UP000305067"/>
    </source>
</evidence>
<gene>
    <name evidence="7" type="ORF">BDV98DRAFT_606182</name>
</gene>
<dbReference type="Proteomes" id="UP000305067">
    <property type="component" value="Unassembled WGS sequence"/>
</dbReference>
<dbReference type="GO" id="GO:0005199">
    <property type="term" value="F:structural constituent of cell wall"/>
    <property type="evidence" value="ECO:0007669"/>
    <property type="project" value="InterPro"/>
</dbReference>
<evidence type="ECO:0000256" key="4">
    <source>
        <dbReference type="ARBA" id="ARBA00022525"/>
    </source>
</evidence>
<dbReference type="AlphaFoldDB" id="A0A5C3QB74"/>